<dbReference type="Pfam" id="PF01578">
    <property type="entry name" value="Cytochrom_C_asm"/>
    <property type="match status" value="1"/>
</dbReference>
<feature type="transmembrane region" description="Helical" evidence="1">
    <location>
        <begin position="182"/>
        <end position="207"/>
    </location>
</feature>
<organism evidence="3 4">
    <name type="scientific">Paenibacillus shirakamiensis</name>
    <dbReference type="NCBI Taxonomy" id="1265935"/>
    <lineage>
        <taxon>Bacteria</taxon>
        <taxon>Bacillati</taxon>
        <taxon>Bacillota</taxon>
        <taxon>Bacilli</taxon>
        <taxon>Bacillales</taxon>
        <taxon>Paenibacillaceae</taxon>
        <taxon>Paenibacillus</taxon>
    </lineage>
</organism>
<dbReference type="PANTHER" id="PTHR38034">
    <property type="entry name" value="INNER MEMBRANE PROTEIN YPJD"/>
    <property type="match status" value="1"/>
</dbReference>
<proteinExistence type="predicted"/>
<feature type="transmembrane region" description="Helical" evidence="1">
    <location>
        <begin position="247"/>
        <end position="269"/>
    </location>
</feature>
<reference evidence="3 4" key="1">
    <citation type="submission" date="2021-03" db="EMBL/GenBank/DDBJ databases">
        <title>Genomic Encyclopedia of Type Strains, Phase IV (KMG-IV): sequencing the most valuable type-strain genomes for metagenomic binning, comparative biology and taxonomic classification.</title>
        <authorList>
            <person name="Goeker M."/>
        </authorList>
    </citation>
    <scope>NUCLEOTIDE SEQUENCE [LARGE SCALE GENOMIC DNA]</scope>
    <source>
        <strain evidence="3 4">DSM 26806</strain>
    </source>
</reference>
<feature type="transmembrane region" description="Helical" evidence="1">
    <location>
        <begin position="219"/>
        <end position="235"/>
    </location>
</feature>
<dbReference type="RefSeq" id="WP_342591568.1">
    <property type="nucleotide sequence ID" value="NZ_JAGGLD010000002.1"/>
</dbReference>
<keyword evidence="4" id="KW-1185">Reference proteome</keyword>
<evidence type="ECO:0000259" key="2">
    <source>
        <dbReference type="Pfam" id="PF01578"/>
    </source>
</evidence>
<evidence type="ECO:0000313" key="4">
    <source>
        <dbReference type="Proteomes" id="UP001519288"/>
    </source>
</evidence>
<feature type="transmembrane region" description="Helical" evidence="1">
    <location>
        <begin position="36"/>
        <end position="58"/>
    </location>
</feature>
<feature type="transmembrane region" description="Helical" evidence="1">
    <location>
        <begin position="6"/>
        <end position="24"/>
    </location>
</feature>
<keyword evidence="1" id="KW-1133">Transmembrane helix</keyword>
<protein>
    <submittedName>
        <fullName evidence="3">HemX protein</fullName>
    </submittedName>
</protein>
<name>A0ABS4JH36_9BACL</name>
<feature type="transmembrane region" description="Helical" evidence="1">
    <location>
        <begin position="95"/>
        <end position="112"/>
    </location>
</feature>
<comment type="caution">
    <text evidence="3">The sequence shown here is derived from an EMBL/GenBank/DDBJ whole genome shotgun (WGS) entry which is preliminary data.</text>
</comment>
<sequence>MALLNGTYDAIIYIYALSLLLYFSDCIRRNGSAKRMGAGLLVCVLLLQLFSFSMRFLHNGSGILFSNYDFFFLICISLVITALILTFLKKSEFTAFLINLIGFILTILNRLSSSSDAYALDHWHAVQGLLSLHIILAGLSYVAFTLSAVFAVMYWFLHRRLKLKKWNDTVRRFPSLEKLEKYVNVSMIWGTFLLAVSLSIAVSIVVAENRWDILEDMKVLFSFVALVIYLLYFAGRRMKRYTGMSMAKWALIGYIVTISNFLLNSWSAFHQWTGGN</sequence>
<feature type="transmembrane region" description="Helical" evidence="1">
    <location>
        <begin position="70"/>
        <end position="88"/>
    </location>
</feature>
<evidence type="ECO:0000313" key="3">
    <source>
        <dbReference type="EMBL" id="MBP2000416.1"/>
    </source>
</evidence>
<feature type="transmembrane region" description="Helical" evidence="1">
    <location>
        <begin position="132"/>
        <end position="157"/>
    </location>
</feature>
<feature type="domain" description="Cytochrome c assembly protein" evidence="2">
    <location>
        <begin position="68"/>
        <end position="267"/>
    </location>
</feature>
<keyword evidence="1" id="KW-0472">Membrane</keyword>
<dbReference type="InterPro" id="IPR002541">
    <property type="entry name" value="Cyt_c_assembly"/>
</dbReference>
<dbReference type="Proteomes" id="UP001519288">
    <property type="component" value="Unassembled WGS sequence"/>
</dbReference>
<evidence type="ECO:0000256" key="1">
    <source>
        <dbReference type="SAM" id="Phobius"/>
    </source>
</evidence>
<dbReference type="InterPro" id="IPR052372">
    <property type="entry name" value="YpjD/HemX"/>
</dbReference>
<gene>
    <name evidence="3" type="ORF">J2Z69_001447</name>
</gene>
<dbReference type="PANTHER" id="PTHR38034:SF1">
    <property type="entry name" value="INNER MEMBRANE PROTEIN YPJD"/>
    <property type="match status" value="1"/>
</dbReference>
<dbReference type="EMBL" id="JAGGLD010000002">
    <property type="protein sequence ID" value="MBP2000416.1"/>
    <property type="molecule type" value="Genomic_DNA"/>
</dbReference>
<keyword evidence="1" id="KW-0812">Transmembrane</keyword>
<accession>A0ABS4JH36</accession>